<protein>
    <recommendedName>
        <fullName evidence="3">Protein kinase domain-containing protein</fullName>
    </recommendedName>
</protein>
<dbReference type="InterPro" id="IPR011009">
    <property type="entry name" value="Kinase-like_dom_sf"/>
</dbReference>
<dbReference type="Gene3D" id="3.30.200.20">
    <property type="entry name" value="Phosphorylase Kinase, domain 1"/>
    <property type="match status" value="1"/>
</dbReference>
<organism evidence="1 2">
    <name type="scientific">Terrapene triunguis</name>
    <name type="common">Three-toed box turtle</name>
    <dbReference type="NCBI Taxonomy" id="2587831"/>
    <lineage>
        <taxon>Eukaryota</taxon>
        <taxon>Metazoa</taxon>
        <taxon>Chordata</taxon>
        <taxon>Craniata</taxon>
        <taxon>Vertebrata</taxon>
        <taxon>Euteleostomi</taxon>
        <taxon>Archelosauria</taxon>
        <taxon>Testudinata</taxon>
        <taxon>Testudines</taxon>
        <taxon>Cryptodira</taxon>
        <taxon>Durocryptodira</taxon>
        <taxon>Testudinoidea</taxon>
        <taxon>Emydidae</taxon>
        <taxon>Terrapene</taxon>
    </lineage>
</organism>
<evidence type="ECO:0000313" key="1">
    <source>
        <dbReference type="Ensembl" id="ENSTMTP00000027377.1"/>
    </source>
</evidence>
<reference evidence="1" key="2">
    <citation type="submission" date="2025-09" db="UniProtKB">
        <authorList>
            <consortium name="Ensembl"/>
        </authorList>
    </citation>
    <scope>IDENTIFICATION</scope>
</reference>
<accession>A0A674K4L5</accession>
<dbReference type="Proteomes" id="UP000472274">
    <property type="component" value="Unplaced"/>
</dbReference>
<dbReference type="Ensembl" id="ENSTMTT00000028361.1">
    <property type="protein sequence ID" value="ENSTMTP00000027377.1"/>
    <property type="gene ID" value="ENSTMTG00000019974.1"/>
</dbReference>
<keyword evidence="2" id="KW-1185">Reference proteome</keyword>
<evidence type="ECO:0000313" key="2">
    <source>
        <dbReference type="Proteomes" id="UP000472274"/>
    </source>
</evidence>
<evidence type="ECO:0008006" key="3">
    <source>
        <dbReference type="Google" id="ProtNLM"/>
    </source>
</evidence>
<reference evidence="1" key="1">
    <citation type="submission" date="2025-08" db="UniProtKB">
        <authorList>
            <consortium name="Ensembl"/>
        </authorList>
    </citation>
    <scope>IDENTIFICATION</scope>
</reference>
<proteinExistence type="predicted"/>
<dbReference type="GeneTree" id="ENSGT00970000198437"/>
<dbReference type="InParanoid" id="A0A674K4L5"/>
<name>A0A674K4L5_9SAUR</name>
<dbReference type="AlphaFoldDB" id="A0A674K4L5"/>
<sequence>SILLLTPSLPRGAFSEVVLAEEKTSRKLVAIKCIAKKALEGKETSLENEIAVLSGSCPAACATRGQSLLWRVAHRALPRPSGPATARHLGPLSESF</sequence>
<dbReference type="SUPFAM" id="SSF56112">
    <property type="entry name" value="Protein kinase-like (PK-like)"/>
    <property type="match status" value="1"/>
</dbReference>